<evidence type="ECO:0000256" key="1">
    <source>
        <dbReference type="ARBA" id="ARBA00006484"/>
    </source>
</evidence>
<dbReference type="EMBL" id="VTAW01000038">
    <property type="protein sequence ID" value="TYT60522.1"/>
    <property type="molecule type" value="Genomic_DNA"/>
</dbReference>
<keyword evidence="2" id="KW-0560">Oxidoreductase</keyword>
<name>A0A5D5AL97_9EURY</name>
<feature type="non-terminal residue" evidence="5">
    <location>
        <position position="181"/>
    </location>
</feature>
<keyword evidence="6" id="KW-1185">Reference proteome</keyword>
<dbReference type="Proteomes" id="UP000324104">
    <property type="component" value="Unassembled WGS sequence"/>
</dbReference>
<dbReference type="InterPro" id="IPR002347">
    <property type="entry name" value="SDR_fam"/>
</dbReference>
<feature type="region of interest" description="Disordered" evidence="4">
    <location>
        <begin position="161"/>
        <end position="181"/>
    </location>
</feature>
<dbReference type="InterPro" id="IPR036291">
    <property type="entry name" value="NAD(P)-bd_dom_sf"/>
</dbReference>
<dbReference type="PRINTS" id="PR00081">
    <property type="entry name" value="GDHRDH"/>
</dbReference>
<gene>
    <name evidence="5" type="ORF">FYC77_18295</name>
</gene>
<organism evidence="5 6">
    <name type="scientific">Natrialba swarupiae</name>
    <dbReference type="NCBI Taxonomy" id="2448032"/>
    <lineage>
        <taxon>Archaea</taxon>
        <taxon>Methanobacteriati</taxon>
        <taxon>Methanobacteriota</taxon>
        <taxon>Stenosarchaea group</taxon>
        <taxon>Halobacteria</taxon>
        <taxon>Halobacteriales</taxon>
        <taxon>Natrialbaceae</taxon>
        <taxon>Natrialba</taxon>
    </lineage>
</organism>
<evidence type="ECO:0000256" key="2">
    <source>
        <dbReference type="ARBA" id="ARBA00023002"/>
    </source>
</evidence>
<protein>
    <submittedName>
        <fullName evidence="5">SDR family oxidoreductase</fullName>
    </submittedName>
</protein>
<dbReference type="AlphaFoldDB" id="A0A5D5AL97"/>
<dbReference type="CDD" id="cd05233">
    <property type="entry name" value="SDR_c"/>
    <property type="match status" value="1"/>
</dbReference>
<dbReference type="PANTHER" id="PTHR43669">
    <property type="entry name" value="5-KETO-D-GLUCONATE 5-REDUCTASE"/>
    <property type="match status" value="1"/>
</dbReference>
<dbReference type="Pfam" id="PF00106">
    <property type="entry name" value="adh_short"/>
    <property type="match status" value="1"/>
</dbReference>
<evidence type="ECO:0000313" key="5">
    <source>
        <dbReference type="EMBL" id="TYT60522.1"/>
    </source>
</evidence>
<evidence type="ECO:0000256" key="4">
    <source>
        <dbReference type="SAM" id="MobiDB-lite"/>
    </source>
</evidence>
<dbReference type="GO" id="GO:0016491">
    <property type="term" value="F:oxidoreductase activity"/>
    <property type="evidence" value="ECO:0007669"/>
    <property type="project" value="UniProtKB-KW"/>
</dbReference>
<proteinExistence type="inferred from homology"/>
<sequence length="181" mass="19384">MSELTYDYSETTVVITGGSSGIGRAIAIRFAEAGATVLNGDIEREPKGADIPTDAAIEERGGTAEYVETDVTERADLEALVEYAGEYGGVDVMVNNAGLQIPKPMHEVTPEEFDRIHAVNSKGVFFGTQVAVENMLARDDPGVIINTASISSNLTQYLPKRRVTSSRPLRESDRGGGASFE</sequence>
<dbReference type="SUPFAM" id="SSF51735">
    <property type="entry name" value="NAD(P)-binding Rossmann-fold domains"/>
    <property type="match status" value="1"/>
</dbReference>
<dbReference type="PANTHER" id="PTHR43669:SF14">
    <property type="entry name" value="OXIDOREDUCTASE"/>
    <property type="match status" value="1"/>
</dbReference>
<dbReference type="Gene3D" id="3.40.50.720">
    <property type="entry name" value="NAD(P)-binding Rossmann-like Domain"/>
    <property type="match status" value="1"/>
</dbReference>
<reference evidence="5 6" key="1">
    <citation type="submission" date="2019-08" db="EMBL/GenBank/DDBJ databases">
        <title>Archaea genome.</title>
        <authorList>
            <person name="Kajale S."/>
            <person name="Shouche Y."/>
            <person name="Deshpande N."/>
            <person name="Sharma A."/>
        </authorList>
    </citation>
    <scope>NUCLEOTIDE SEQUENCE [LARGE SCALE GENOMIC DNA]</scope>
    <source>
        <strain evidence="5 6">ESP3B_9</strain>
    </source>
</reference>
<dbReference type="RefSeq" id="WP_149082942.1">
    <property type="nucleotide sequence ID" value="NZ_VTAW01000038.1"/>
</dbReference>
<evidence type="ECO:0000256" key="3">
    <source>
        <dbReference type="RuleBase" id="RU000363"/>
    </source>
</evidence>
<dbReference type="PRINTS" id="PR00080">
    <property type="entry name" value="SDRFAMILY"/>
</dbReference>
<comment type="caution">
    <text evidence="5">The sequence shown here is derived from an EMBL/GenBank/DDBJ whole genome shotgun (WGS) entry which is preliminary data.</text>
</comment>
<evidence type="ECO:0000313" key="6">
    <source>
        <dbReference type="Proteomes" id="UP000324104"/>
    </source>
</evidence>
<accession>A0A5D5AL97</accession>
<comment type="similarity">
    <text evidence="1 3">Belongs to the short-chain dehydrogenases/reductases (SDR) family.</text>
</comment>